<dbReference type="Proteomes" id="UP001164693">
    <property type="component" value="Chromosome"/>
</dbReference>
<evidence type="ECO:0000313" key="3">
    <source>
        <dbReference type="EMBL" id="WAX58361.1"/>
    </source>
</evidence>
<dbReference type="PANTHER" id="PTHR34075:SF5">
    <property type="entry name" value="BLR3430 PROTEIN"/>
    <property type="match status" value="1"/>
</dbReference>
<evidence type="ECO:0000259" key="1">
    <source>
        <dbReference type="Pfam" id="PF01796"/>
    </source>
</evidence>
<dbReference type="SUPFAM" id="SSF50249">
    <property type="entry name" value="Nucleic acid-binding proteins"/>
    <property type="match status" value="1"/>
</dbReference>
<keyword evidence="4" id="KW-1185">Reference proteome</keyword>
<dbReference type="InterPro" id="IPR012340">
    <property type="entry name" value="NA-bd_OB-fold"/>
</dbReference>
<name>A0ABY7K0H4_9ACTN</name>
<organism evidence="3 4">
    <name type="scientific">Jatrophihabitans cynanchi</name>
    <dbReference type="NCBI Taxonomy" id="2944128"/>
    <lineage>
        <taxon>Bacteria</taxon>
        <taxon>Bacillati</taxon>
        <taxon>Actinomycetota</taxon>
        <taxon>Actinomycetes</taxon>
        <taxon>Jatrophihabitantales</taxon>
        <taxon>Jatrophihabitantaceae</taxon>
        <taxon>Jatrophihabitans</taxon>
    </lineage>
</organism>
<dbReference type="PANTHER" id="PTHR34075">
    <property type="entry name" value="BLR3430 PROTEIN"/>
    <property type="match status" value="1"/>
</dbReference>
<proteinExistence type="predicted"/>
<sequence>MSAVAPVETPETAYIWAGYRAGQLRLQLCDGCGHPRFLPAYRCSACGSPDYTTISSAGAGHVYSFAVTRRPEELPLIHDFPVIVLVELDEGVRLISNLVDVAPADVQIGLRVQAYFDPVTAEATVVRFRPVSAS</sequence>
<dbReference type="RefSeq" id="WP_269444909.1">
    <property type="nucleotide sequence ID" value="NZ_CP097463.1"/>
</dbReference>
<dbReference type="Pfam" id="PF12172">
    <property type="entry name" value="zf-ChsH2"/>
    <property type="match status" value="1"/>
</dbReference>
<reference evidence="3" key="1">
    <citation type="submission" date="2022-05" db="EMBL/GenBank/DDBJ databases">
        <title>Jatrophihabitans sp. SB3-54 whole genome sequence.</title>
        <authorList>
            <person name="Suh M.K."/>
            <person name="Eom M.K."/>
            <person name="Kim J.S."/>
            <person name="Kim H.S."/>
            <person name="Do H.E."/>
            <person name="Shin Y.K."/>
            <person name="Lee J.-S."/>
        </authorList>
    </citation>
    <scope>NUCLEOTIDE SEQUENCE</scope>
    <source>
        <strain evidence="3">SB3-54</strain>
    </source>
</reference>
<feature type="domain" description="ChsH2 rubredoxin-like zinc ribbon" evidence="2">
    <location>
        <begin position="16"/>
        <end position="51"/>
    </location>
</feature>
<protein>
    <submittedName>
        <fullName evidence="3">OB-fold domain-containing protein</fullName>
    </submittedName>
</protein>
<dbReference type="InterPro" id="IPR052513">
    <property type="entry name" value="Thioester_dehydratase-like"/>
</dbReference>
<gene>
    <name evidence="3" type="ORF">M6B22_06240</name>
</gene>
<dbReference type="Pfam" id="PF01796">
    <property type="entry name" value="OB_ChsH2_C"/>
    <property type="match status" value="1"/>
</dbReference>
<evidence type="ECO:0000313" key="4">
    <source>
        <dbReference type="Proteomes" id="UP001164693"/>
    </source>
</evidence>
<feature type="domain" description="ChsH2 C-terminal OB-fold" evidence="1">
    <location>
        <begin position="57"/>
        <end position="117"/>
    </location>
</feature>
<accession>A0ABY7K0H4</accession>
<dbReference type="InterPro" id="IPR002878">
    <property type="entry name" value="ChsH2_C"/>
</dbReference>
<evidence type="ECO:0000259" key="2">
    <source>
        <dbReference type="Pfam" id="PF12172"/>
    </source>
</evidence>
<dbReference type="EMBL" id="CP097463">
    <property type="protein sequence ID" value="WAX58361.1"/>
    <property type="molecule type" value="Genomic_DNA"/>
</dbReference>
<dbReference type="InterPro" id="IPR022002">
    <property type="entry name" value="ChsH2_Znr"/>
</dbReference>